<evidence type="ECO:0000313" key="2">
    <source>
        <dbReference type="EMBL" id="CAL5132626.1"/>
    </source>
</evidence>
<dbReference type="EMBL" id="CAXLJL010000134">
    <property type="protein sequence ID" value="CAL5132626.1"/>
    <property type="molecule type" value="Genomic_DNA"/>
</dbReference>
<evidence type="ECO:0000256" key="1">
    <source>
        <dbReference type="SAM" id="SignalP"/>
    </source>
</evidence>
<comment type="caution">
    <text evidence="2">The sequence shown here is derived from an EMBL/GenBank/DDBJ whole genome shotgun (WGS) entry which is preliminary data.</text>
</comment>
<dbReference type="Proteomes" id="UP001497525">
    <property type="component" value="Unassembled WGS sequence"/>
</dbReference>
<dbReference type="AlphaFoldDB" id="A0AAV2T920"/>
<keyword evidence="1" id="KW-0732">Signal</keyword>
<sequence length="268" mass="29714">MNCFRNVLLVFSVAFVKLHTAVEATDYIIPEACQTEQLFYLNGSTMGGSTFIYSNTRNTNVSFQFLFPQHISWEATVTFYTGSRTRVYNDSFIENVDKKSMNFSLTGTWLADDRVSVFYESGDLSPEVCYNRTATNLLVRGVYEVQQMKSGSYSIQARADCGVNVTLYGIYSVSSDQCNVTLKFSDGTTMNENSTGMTVASMNGPVLFDIYSDCERAEVALFYQEDCRSTTAATSESTVSRSPSSGVNVVANALPITFALVLSMVQWL</sequence>
<evidence type="ECO:0000313" key="3">
    <source>
        <dbReference type="Proteomes" id="UP001497525"/>
    </source>
</evidence>
<gene>
    <name evidence="2" type="ORF">CDAUBV1_LOCUS5477</name>
</gene>
<protein>
    <submittedName>
        <fullName evidence="2">Uncharacterized protein</fullName>
    </submittedName>
</protein>
<accession>A0AAV2T920</accession>
<feature type="signal peptide" evidence="1">
    <location>
        <begin position="1"/>
        <end position="24"/>
    </location>
</feature>
<reference evidence="2" key="1">
    <citation type="submission" date="2024-06" db="EMBL/GenBank/DDBJ databases">
        <authorList>
            <person name="Liu X."/>
            <person name="Lenzi L."/>
            <person name="Haldenby T S."/>
            <person name="Uol C."/>
        </authorList>
    </citation>
    <scope>NUCLEOTIDE SEQUENCE</scope>
</reference>
<proteinExistence type="predicted"/>
<name>A0AAV2T920_CALDB</name>
<organism evidence="2 3">
    <name type="scientific">Calicophoron daubneyi</name>
    <name type="common">Rumen fluke</name>
    <name type="synonym">Paramphistomum daubneyi</name>
    <dbReference type="NCBI Taxonomy" id="300641"/>
    <lineage>
        <taxon>Eukaryota</taxon>
        <taxon>Metazoa</taxon>
        <taxon>Spiralia</taxon>
        <taxon>Lophotrochozoa</taxon>
        <taxon>Platyhelminthes</taxon>
        <taxon>Trematoda</taxon>
        <taxon>Digenea</taxon>
        <taxon>Plagiorchiida</taxon>
        <taxon>Pronocephalata</taxon>
        <taxon>Paramphistomoidea</taxon>
        <taxon>Paramphistomidae</taxon>
        <taxon>Calicophoron</taxon>
    </lineage>
</organism>
<feature type="chain" id="PRO_5043685404" evidence="1">
    <location>
        <begin position="25"/>
        <end position="268"/>
    </location>
</feature>